<evidence type="ECO:0000313" key="4">
    <source>
        <dbReference type="Proteomes" id="UP001488838"/>
    </source>
</evidence>
<dbReference type="GO" id="GO:0032918">
    <property type="term" value="P:spermidine acetylation"/>
    <property type="evidence" value="ECO:0007669"/>
    <property type="project" value="TreeGrafter"/>
</dbReference>
<dbReference type="EMBL" id="JBBHLL010000878">
    <property type="protein sequence ID" value="KAK7797240.1"/>
    <property type="molecule type" value="Genomic_DNA"/>
</dbReference>
<reference evidence="3 4" key="1">
    <citation type="journal article" date="2023" name="bioRxiv">
        <title>Conserved and derived expression patterns and positive selection on dental genes reveal complex evolutionary context of ever-growing rodent molars.</title>
        <authorList>
            <person name="Calamari Z.T."/>
            <person name="Song A."/>
            <person name="Cohen E."/>
            <person name="Akter M."/>
            <person name="Roy R.D."/>
            <person name="Hallikas O."/>
            <person name="Christensen M.M."/>
            <person name="Li P."/>
            <person name="Marangoni P."/>
            <person name="Jernvall J."/>
            <person name="Klein O.D."/>
        </authorList>
    </citation>
    <scope>NUCLEOTIDE SEQUENCE [LARGE SCALE GENOMIC DNA]</scope>
    <source>
        <strain evidence="3">V071</strain>
    </source>
</reference>
<name>A0AAW0H7E7_MYOGA</name>
<keyword evidence="4" id="KW-1185">Reference proteome</keyword>
<protein>
    <submittedName>
        <fullName evidence="3">Uncharacterized protein</fullName>
    </submittedName>
</protein>
<proteinExistence type="predicted"/>
<dbReference type="InterPro" id="IPR016181">
    <property type="entry name" value="Acyl_CoA_acyltransferase"/>
</dbReference>
<accession>A0AAW0H7E7</accession>
<evidence type="ECO:0000313" key="3">
    <source>
        <dbReference type="EMBL" id="KAK7797240.1"/>
    </source>
</evidence>
<keyword evidence="2" id="KW-0012">Acyltransferase</keyword>
<dbReference type="SUPFAM" id="SSF55729">
    <property type="entry name" value="Acyl-CoA N-acyltransferases (Nat)"/>
    <property type="match status" value="1"/>
</dbReference>
<evidence type="ECO:0000256" key="1">
    <source>
        <dbReference type="ARBA" id="ARBA00022679"/>
    </source>
</evidence>
<dbReference type="AlphaFoldDB" id="A0AAW0H7E7"/>
<dbReference type="GO" id="GO:0004145">
    <property type="term" value="F:diamine N-acetyltransferase activity"/>
    <property type="evidence" value="ECO:0007669"/>
    <property type="project" value="TreeGrafter"/>
</dbReference>
<evidence type="ECO:0000256" key="2">
    <source>
        <dbReference type="ARBA" id="ARBA00023315"/>
    </source>
</evidence>
<dbReference type="InterPro" id="IPR051016">
    <property type="entry name" value="Diverse_Substrate_AcTransf"/>
</dbReference>
<dbReference type="PANTHER" id="PTHR10545">
    <property type="entry name" value="DIAMINE N-ACETYLTRANSFERASE"/>
    <property type="match status" value="1"/>
</dbReference>
<dbReference type="Proteomes" id="UP001488838">
    <property type="component" value="Unassembled WGS sequence"/>
</dbReference>
<organism evidence="3 4">
    <name type="scientific">Myodes glareolus</name>
    <name type="common">Bank vole</name>
    <name type="synonym">Clethrionomys glareolus</name>
    <dbReference type="NCBI Taxonomy" id="447135"/>
    <lineage>
        <taxon>Eukaryota</taxon>
        <taxon>Metazoa</taxon>
        <taxon>Chordata</taxon>
        <taxon>Craniata</taxon>
        <taxon>Vertebrata</taxon>
        <taxon>Euteleostomi</taxon>
        <taxon>Mammalia</taxon>
        <taxon>Eutheria</taxon>
        <taxon>Euarchontoglires</taxon>
        <taxon>Glires</taxon>
        <taxon>Rodentia</taxon>
        <taxon>Myomorpha</taxon>
        <taxon>Muroidea</taxon>
        <taxon>Cricetidae</taxon>
        <taxon>Arvicolinae</taxon>
        <taxon>Myodes</taxon>
    </lineage>
</organism>
<gene>
    <name evidence="3" type="ORF">U0070_001227</name>
</gene>
<comment type="caution">
    <text evidence="3">The sequence shown here is derived from an EMBL/GenBank/DDBJ whole genome shotgun (WGS) entry which is preliminary data.</text>
</comment>
<dbReference type="CDD" id="cd04301">
    <property type="entry name" value="NAT_SF"/>
    <property type="match status" value="1"/>
</dbReference>
<dbReference type="GO" id="GO:0019809">
    <property type="term" value="F:spermidine binding"/>
    <property type="evidence" value="ECO:0007669"/>
    <property type="project" value="TreeGrafter"/>
</dbReference>
<keyword evidence="1" id="KW-0808">Transferase</keyword>
<dbReference type="PANTHER" id="PTHR10545:SF63">
    <property type="entry name" value="SPERMIDINE_SPERMINE N(1)-ACETYLTRANSFERASE-LIKE PROTEIN 1"/>
    <property type="match status" value="1"/>
</dbReference>
<sequence>VKTIGFAMYYYTYDPWVGKTLHLEDFYISEEYQGKTTISSIYKPLKVSKLHVNIKTIDMILRYSDNSFLFFELDQDPSIVKTQLQVRKYFNSIHQTMTILSNKDDVYLFVLKQIAINTHCSAMQFLVVIWNQDSVEYYSRLGALDLSCEEGWHLFRFNIKDLLELAEEE</sequence>
<feature type="non-terminal residue" evidence="3">
    <location>
        <position position="1"/>
    </location>
</feature>
<dbReference type="Gene3D" id="3.40.630.30">
    <property type="match status" value="2"/>
</dbReference>